<dbReference type="GO" id="GO:0003676">
    <property type="term" value="F:nucleic acid binding"/>
    <property type="evidence" value="ECO:0007669"/>
    <property type="project" value="InterPro"/>
</dbReference>
<dbReference type="InterPro" id="IPR021109">
    <property type="entry name" value="Peptidase_aspartic_dom_sf"/>
</dbReference>
<feature type="domain" description="CCHC-type" evidence="3">
    <location>
        <begin position="24"/>
        <end position="40"/>
    </location>
</feature>
<dbReference type="CDD" id="cd00303">
    <property type="entry name" value="retropepsin_like"/>
    <property type="match status" value="1"/>
</dbReference>
<evidence type="ECO:0000256" key="2">
    <source>
        <dbReference type="SAM" id="MobiDB-lite"/>
    </source>
</evidence>
<dbReference type="Pfam" id="PF00098">
    <property type="entry name" value="zf-CCHC"/>
    <property type="match status" value="1"/>
</dbReference>
<accession>A0A1S3UK47</accession>
<keyword evidence="4" id="KW-1185">Reference proteome</keyword>
<dbReference type="AlphaFoldDB" id="A0A1S3UK47"/>
<evidence type="ECO:0000256" key="1">
    <source>
        <dbReference type="PROSITE-ProRule" id="PRU00047"/>
    </source>
</evidence>
<dbReference type="GeneID" id="106766177"/>
<keyword evidence="1" id="KW-0863">Zinc-finger</keyword>
<dbReference type="SUPFAM" id="SSF57756">
    <property type="entry name" value="Retrovirus zinc finger-like domains"/>
    <property type="match status" value="1"/>
</dbReference>
<organism evidence="4 5">
    <name type="scientific">Vigna radiata var. radiata</name>
    <name type="common">Mung bean</name>
    <name type="synonym">Phaseolus aureus</name>
    <dbReference type="NCBI Taxonomy" id="3916"/>
    <lineage>
        <taxon>Eukaryota</taxon>
        <taxon>Viridiplantae</taxon>
        <taxon>Streptophyta</taxon>
        <taxon>Embryophyta</taxon>
        <taxon>Tracheophyta</taxon>
        <taxon>Spermatophyta</taxon>
        <taxon>Magnoliopsida</taxon>
        <taxon>eudicotyledons</taxon>
        <taxon>Gunneridae</taxon>
        <taxon>Pentapetalae</taxon>
        <taxon>rosids</taxon>
        <taxon>fabids</taxon>
        <taxon>Fabales</taxon>
        <taxon>Fabaceae</taxon>
        <taxon>Papilionoideae</taxon>
        <taxon>50 kb inversion clade</taxon>
        <taxon>NPAAA clade</taxon>
        <taxon>indigoferoid/millettioid clade</taxon>
        <taxon>Phaseoleae</taxon>
        <taxon>Vigna</taxon>
    </lineage>
</organism>
<proteinExistence type="predicted"/>
<evidence type="ECO:0000313" key="4">
    <source>
        <dbReference type="Proteomes" id="UP000087766"/>
    </source>
</evidence>
<dbReference type="PANTHER" id="PTHR33067:SF35">
    <property type="entry name" value="ASPARTIC PEPTIDASE DDI1-TYPE DOMAIN-CONTAINING PROTEIN"/>
    <property type="match status" value="1"/>
</dbReference>
<feature type="compositionally biased region" description="Basic and acidic residues" evidence="2">
    <location>
        <begin position="1"/>
        <end position="16"/>
    </location>
</feature>
<name>A0A1S3UK47_VIGRR</name>
<evidence type="ECO:0000313" key="5">
    <source>
        <dbReference type="RefSeq" id="XP_014506413.1"/>
    </source>
</evidence>
<gene>
    <name evidence="5" type="primary">LOC106766177</name>
</gene>
<reference evidence="4" key="1">
    <citation type="journal article" date="2014" name="Nat. Commun.">
        <title>Genome sequence of mungbean and insights into evolution within Vigna species.</title>
        <authorList>
            <person name="Kang Y.J."/>
            <person name="Kim S.K."/>
            <person name="Kim M.Y."/>
            <person name="Lestari P."/>
            <person name="Kim K.H."/>
            <person name="Ha B.K."/>
            <person name="Jun T.H."/>
            <person name="Hwang W.J."/>
            <person name="Lee T."/>
            <person name="Lee J."/>
            <person name="Shim S."/>
            <person name="Yoon M.Y."/>
            <person name="Jang Y.E."/>
            <person name="Han K.S."/>
            <person name="Taeprayoon P."/>
            <person name="Yoon N."/>
            <person name="Somta P."/>
            <person name="Tanya P."/>
            <person name="Kim K.S."/>
            <person name="Gwag J.G."/>
            <person name="Moon J.K."/>
            <person name="Lee Y.H."/>
            <person name="Park B.S."/>
            <person name="Bombarely A."/>
            <person name="Doyle J.J."/>
            <person name="Jackson S.A."/>
            <person name="Schafleitner R."/>
            <person name="Srinives P."/>
            <person name="Varshney R.K."/>
            <person name="Lee S.H."/>
        </authorList>
    </citation>
    <scope>NUCLEOTIDE SEQUENCE [LARGE SCALE GENOMIC DNA]</scope>
    <source>
        <strain evidence="4">cv. VC1973A</strain>
    </source>
</reference>
<dbReference type="InterPro" id="IPR036875">
    <property type="entry name" value="Znf_CCHC_sf"/>
</dbReference>
<dbReference type="SMART" id="SM00343">
    <property type="entry name" value="ZnF_C2HC"/>
    <property type="match status" value="1"/>
</dbReference>
<dbReference type="KEGG" id="vra:106766177"/>
<dbReference type="SUPFAM" id="SSF50630">
    <property type="entry name" value="Acid proteases"/>
    <property type="match status" value="1"/>
</dbReference>
<keyword evidence="1" id="KW-0862">Zinc</keyword>
<dbReference type="InterPro" id="IPR001878">
    <property type="entry name" value="Znf_CCHC"/>
</dbReference>
<reference evidence="5" key="2">
    <citation type="submission" date="2025-08" db="UniProtKB">
        <authorList>
            <consortium name="RefSeq"/>
        </authorList>
    </citation>
    <scope>IDENTIFICATION</scope>
    <source>
        <tissue evidence="5">Leaf</tissue>
    </source>
</reference>
<sequence length="263" mass="29808">MRAIGKDKYRGERKDTQGSPSSIKCYGCGERGHIKIDCTKNKRCEEKKEKKFPNKKKAYIAWEENDSSSSSSSDSDEEANLCLMADSDNAQSQFLTKKNKYIKEETIEVQGNCSAIMQKTLPPKFKDPRSFSIPCTIEDHDVGKALVDLGASINLMPLYMLKKISGLEVKPTRMVFQMTNRSITHPYGVVEDVVIQIVKLKFPMDFVVMEMGEDVEIPPILGRPFMKTAKVVIHMKEGILKLKDQDREVTFNVFDTGQPIQIK</sequence>
<dbReference type="RefSeq" id="XP_014506413.1">
    <property type="nucleotide sequence ID" value="XM_014650927.1"/>
</dbReference>
<dbReference type="PANTHER" id="PTHR33067">
    <property type="entry name" value="RNA-DIRECTED DNA POLYMERASE-RELATED"/>
    <property type="match status" value="1"/>
</dbReference>
<feature type="region of interest" description="Disordered" evidence="2">
    <location>
        <begin position="1"/>
        <end position="23"/>
    </location>
</feature>
<dbReference type="Gene3D" id="2.40.70.10">
    <property type="entry name" value="Acid Proteases"/>
    <property type="match status" value="1"/>
</dbReference>
<dbReference type="Proteomes" id="UP000087766">
    <property type="component" value="Chromosome 7"/>
</dbReference>
<dbReference type="Pfam" id="PF13650">
    <property type="entry name" value="Asp_protease_2"/>
    <property type="match status" value="1"/>
</dbReference>
<dbReference type="PROSITE" id="PS50158">
    <property type="entry name" value="ZF_CCHC"/>
    <property type="match status" value="1"/>
</dbReference>
<evidence type="ECO:0000259" key="3">
    <source>
        <dbReference type="PROSITE" id="PS50158"/>
    </source>
</evidence>
<keyword evidence="1" id="KW-0479">Metal-binding</keyword>
<dbReference type="GO" id="GO:0008270">
    <property type="term" value="F:zinc ion binding"/>
    <property type="evidence" value="ECO:0007669"/>
    <property type="project" value="UniProtKB-KW"/>
</dbReference>
<protein>
    <submittedName>
        <fullName evidence="5">Uncharacterized protein LOC106766177</fullName>
    </submittedName>
</protein>